<feature type="transmembrane region" description="Helical" evidence="10">
    <location>
        <begin position="168"/>
        <end position="191"/>
    </location>
</feature>
<dbReference type="AlphaFoldDB" id="S0EUG0"/>
<keyword evidence="9" id="KW-0676">Redox-active center</keyword>
<dbReference type="HOGENOM" id="CLU_054539_0_0_0"/>
<dbReference type="SUPFAM" id="SSF52833">
    <property type="entry name" value="Thioredoxin-like"/>
    <property type="match status" value="1"/>
</dbReference>
<dbReference type="PANTHER" id="PTHR34573">
    <property type="entry name" value="VKC DOMAIN-CONTAINING PROTEIN"/>
    <property type="match status" value="1"/>
</dbReference>
<dbReference type="Proteomes" id="UP000014227">
    <property type="component" value="Chromosome I"/>
</dbReference>
<dbReference type="PANTHER" id="PTHR34573:SF1">
    <property type="entry name" value="VITAMIN K EPOXIDE REDUCTASE DOMAIN-CONTAINING PROTEIN"/>
    <property type="match status" value="1"/>
</dbReference>
<evidence type="ECO:0000256" key="6">
    <source>
        <dbReference type="ARBA" id="ARBA00023002"/>
    </source>
</evidence>
<feature type="domain" description="Vitamin K epoxide reductase" evidence="11">
    <location>
        <begin position="3"/>
        <end position="190"/>
    </location>
</feature>
<name>S0EUG0_CHTCT</name>
<dbReference type="EMBL" id="HF951689">
    <property type="protein sequence ID" value="CCW33962.1"/>
    <property type="molecule type" value="Genomic_DNA"/>
</dbReference>
<evidence type="ECO:0000256" key="1">
    <source>
        <dbReference type="ARBA" id="ARBA00004141"/>
    </source>
</evidence>
<evidence type="ECO:0000313" key="12">
    <source>
        <dbReference type="EMBL" id="CCW33962.1"/>
    </source>
</evidence>
<reference evidence="13" key="1">
    <citation type="submission" date="2013-03" db="EMBL/GenBank/DDBJ databases">
        <title>Genome sequence of Chthonomonas calidirosea, the first sequenced genome from the Armatimonadetes phylum (formally candidate division OP10).</title>
        <authorList>
            <person name="Lee K.C.Y."/>
            <person name="Morgan X.C."/>
            <person name="Dunfield P.F."/>
            <person name="Tamas I."/>
            <person name="Houghton K.M."/>
            <person name="Vyssotski M."/>
            <person name="Ryan J.L.J."/>
            <person name="Lagutin K."/>
            <person name="McDonald I.R."/>
            <person name="Stott M.B."/>
        </authorList>
    </citation>
    <scope>NUCLEOTIDE SEQUENCE [LARGE SCALE GENOMIC DNA]</scope>
    <source>
        <strain evidence="13">DSM 23976 / ICMP 18418 / T49</strain>
    </source>
</reference>
<dbReference type="InterPro" id="IPR012932">
    <property type="entry name" value="VKOR"/>
</dbReference>
<dbReference type="InterPro" id="IPR038354">
    <property type="entry name" value="VKOR_sf"/>
</dbReference>
<keyword evidence="5 10" id="KW-1133">Transmembrane helix</keyword>
<dbReference type="GO" id="GO:0016020">
    <property type="term" value="C:membrane"/>
    <property type="evidence" value="ECO:0007669"/>
    <property type="project" value="UniProtKB-SubCell"/>
</dbReference>
<dbReference type="CDD" id="cd12916">
    <property type="entry name" value="VKOR_1"/>
    <property type="match status" value="1"/>
</dbReference>
<dbReference type="STRING" id="454171.CP488_01034"/>
<dbReference type="OrthoDB" id="117402at2"/>
<evidence type="ECO:0000256" key="8">
    <source>
        <dbReference type="ARBA" id="ARBA00023157"/>
    </source>
</evidence>
<evidence type="ECO:0000256" key="2">
    <source>
        <dbReference type="ARBA" id="ARBA00006214"/>
    </source>
</evidence>
<keyword evidence="6" id="KW-0560">Oxidoreductase</keyword>
<dbReference type="RefSeq" id="WP_016481526.1">
    <property type="nucleotide sequence ID" value="NC_021487.1"/>
</dbReference>
<keyword evidence="7 10" id="KW-0472">Membrane</keyword>
<dbReference type="InterPro" id="IPR036249">
    <property type="entry name" value="Thioredoxin-like_sf"/>
</dbReference>
<feature type="transmembrane region" description="Helical" evidence="10">
    <location>
        <begin position="58"/>
        <end position="77"/>
    </location>
</feature>
<dbReference type="InterPro" id="IPR012336">
    <property type="entry name" value="Thioredoxin-like_fold"/>
</dbReference>
<dbReference type="InterPro" id="IPR044698">
    <property type="entry name" value="VKOR/LTO1"/>
</dbReference>
<dbReference type="Gene3D" id="1.20.1440.130">
    <property type="entry name" value="VKOR domain"/>
    <property type="match status" value="1"/>
</dbReference>
<gene>
    <name evidence="12" type="ORF">CCALI_00123</name>
</gene>
<evidence type="ECO:0000256" key="5">
    <source>
        <dbReference type="ARBA" id="ARBA00022989"/>
    </source>
</evidence>
<evidence type="ECO:0000256" key="9">
    <source>
        <dbReference type="ARBA" id="ARBA00023284"/>
    </source>
</evidence>
<evidence type="ECO:0000313" key="13">
    <source>
        <dbReference type="Proteomes" id="UP000014227"/>
    </source>
</evidence>
<dbReference type="SMART" id="SM00756">
    <property type="entry name" value="VKc"/>
    <property type="match status" value="1"/>
</dbReference>
<comment type="similarity">
    <text evidence="2">Belongs to the VKOR family.</text>
</comment>
<dbReference type="Pfam" id="PF07884">
    <property type="entry name" value="VKOR"/>
    <property type="match status" value="1"/>
</dbReference>
<evidence type="ECO:0000256" key="10">
    <source>
        <dbReference type="SAM" id="Phobius"/>
    </source>
</evidence>
<proteinExistence type="inferred from homology"/>
<feature type="transmembrane region" description="Helical" evidence="10">
    <location>
        <begin position="9"/>
        <end position="30"/>
    </location>
</feature>
<keyword evidence="3 10" id="KW-0812">Transmembrane</keyword>
<dbReference type="Pfam" id="PF13462">
    <property type="entry name" value="Thioredoxin_4"/>
    <property type="match status" value="1"/>
</dbReference>
<keyword evidence="12" id="KW-0413">Isomerase</keyword>
<feature type="transmembrane region" description="Helical" evidence="10">
    <location>
        <begin position="142"/>
        <end position="162"/>
    </location>
</feature>
<dbReference type="InParanoid" id="S0EUG0"/>
<organism evidence="12 13">
    <name type="scientific">Chthonomonas calidirosea (strain DSM 23976 / ICMP 18418 / T49)</name>
    <dbReference type="NCBI Taxonomy" id="1303518"/>
    <lineage>
        <taxon>Bacteria</taxon>
        <taxon>Bacillati</taxon>
        <taxon>Armatimonadota</taxon>
        <taxon>Chthonomonadia</taxon>
        <taxon>Chthonomonadales</taxon>
        <taxon>Chthonomonadaceae</taxon>
        <taxon>Chthonomonas</taxon>
    </lineage>
</organism>
<dbReference type="Gene3D" id="3.40.30.10">
    <property type="entry name" value="Glutaredoxin"/>
    <property type="match status" value="1"/>
</dbReference>
<sequence>MKRILTNNITLFLSAFGTLLAGYLTLTHFMPSAPLPCSMKGAGCTEILHGPYSHLGPIPTAAFGLGMYLLVFVLALLRRKLLPTAETIPAALPEPALAQVGASQETTSALSPVRQASISTVSDWKAALAPADLARLLLYDRLIWLLTAAGFCISWWLQYIAIFVQRSFCPYCFTSALTVTTLAAIAWYDYVQQGRPLNSEQKMLGLVLGFILVLLGFIYVPGIVGMLGSSIYTGPVQRSINMRSILVRPGSHIYGNPKAKYILVEFADYNCPHCAEAAQALPDLLKSHPDICLVFRNFPLGLDTVLHFTYSGMAAQAAEAAALQGKFWQYHDLLFKNQPVMQAPGFSPSQFADFARSLGMDVQKFTADMNSPAIIQRVRQDYMDGLHAHVNSTPTFFLITPNHIYSFIGIDEFEKLLKEPNNEVWK</sequence>
<keyword evidence="13" id="KW-1185">Reference proteome</keyword>
<dbReference type="eggNOG" id="COG1651">
    <property type="taxonomic scope" value="Bacteria"/>
</dbReference>
<protein>
    <submittedName>
        <fullName evidence="12">Protein-disulfide isomerase</fullName>
    </submittedName>
</protein>
<feature type="transmembrane region" description="Helical" evidence="10">
    <location>
        <begin position="203"/>
        <end position="232"/>
    </location>
</feature>
<keyword evidence="4" id="KW-0874">Quinone</keyword>
<dbReference type="GO" id="GO:0016491">
    <property type="term" value="F:oxidoreductase activity"/>
    <property type="evidence" value="ECO:0007669"/>
    <property type="project" value="UniProtKB-KW"/>
</dbReference>
<keyword evidence="8" id="KW-1015">Disulfide bond</keyword>
<dbReference type="PATRIC" id="fig|1303518.3.peg.126"/>
<evidence type="ECO:0000256" key="4">
    <source>
        <dbReference type="ARBA" id="ARBA00022719"/>
    </source>
</evidence>
<dbReference type="GO" id="GO:0016853">
    <property type="term" value="F:isomerase activity"/>
    <property type="evidence" value="ECO:0007669"/>
    <property type="project" value="UniProtKB-KW"/>
</dbReference>
<evidence type="ECO:0000256" key="7">
    <source>
        <dbReference type="ARBA" id="ARBA00023136"/>
    </source>
</evidence>
<evidence type="ECO:0000256" key="3">
    <source>
        <dbReference type="ARBA" id="ARBA00022692"/>
    </source>
</evidence>
<accession>S0EUG0</accession>
<dbReference type="KEGG" id="ccz:CCALI_00123"/>
<evidence type="ECO:0000259" key="11">
    <source>
        <dbReference type="SMART" id="SM00756"/>
    </source>
</evidence>
<comment type="subcellular location">
    <subcellularLocation>
        <location evidence="1">Membrane</location>
        <topology evidence="1">Multi-pass membrane protein</topology>
    </subcellularLocation>
</comment>
<dbReference type="GO" id="GO:0048038">
    <property type="term" value="F:quinone binding"/>
    <property type="evidence" value="ECO:0007669"/>
    <property type="project" value="UniProtKB-KW"/>
</dbReference>